<dbReference type="EMBL" id="JYDW01004152">
    <property type="protein sequence ID" value="KRZ25398.1"/>
    <property type="molecule type" value="Genomic_DNA"/>
</dbReference>
<evidence type="ECO:0000256" key="1">
    <source>
        <dbReference type="SAM" id="MobiDB-lite"/>
    </source>
</evidence>
<evidence type="ECO:0000313" key="3">
    <source>
        <dbReference type="Proteomes" id="UP000054721"/>
    </source>
</evidence>
<name>A0A0V1IRY9_9BILA</name>
<organism evidence="2 3">
    <name type="scientific">Trichinella nativa</name>
    <dbReference type="NCBI Taxonomy" id="6335"/>
    <lineage>
        <taxon>Eukaryota</taxon>
        <taxon>Metazoa</taxon>
        <taxon>Ecdysozoa</taxon>
        <taxon>Nematoda</taxon>
        <taxon>Enoplea</taxon>
        <taxon>Dorylaimia</taxon>
        <taxon>Trichinellida</taxon>
        <taxon>Trichinellidae</taxon>
        <taxon>Trichinella</taxon>
    </lineage>
</organism>
<proteinExistence type="predicted"/>
<accession>A0A0V1IRY9</accession>
<evidence type="ECO:0000313" key="2">
    <source>
        <dbReference type="EMBL" id="KRZ25398.1"/>
    </source>
</evidence>
<dbReference type="Proteomes" id="UP000054721">
    <property type="component" value="Unassembled WGS sequence"/>
</dbReference>
<reference evidence="2 3" key="1">
    <citation type="submission" date="2015-05" db="EMBL/GenBank/DDBJ databases">
        <title>Evolution of Trichinella species and genotypes.</title>
        <authorList>
            <person name="Korhonen P.K."/>
            <person name="Edoardo P."/>
            <person name="Giuseppe L.R."/>
            <person name="Gasser R.B."/>
        </authorList>
    </citation>
    <scope>NUCLEOTIDE SEQUENCE [LARGE SCALE GENOMIC DNA]</scope>
    <source>
        <strain evidence="2">ISS10</strain>
    </source>
</reference>
<keyword evidence="3" id="KW-1185">Reference proteome</keyword>
<feature type="region of interest" description="Disordered" evidence="1">
    <location>
        <begin position="1"/>
        <end position="32"/>
    </location>
</feature>
<protein>
    <submittedName>
        <fullName evidence="2">Uncharacterized protein</fullName>
    </submittedName>
</protein>
<gene>
    <name evidence="2" type="ORF">T02_11981</name>
</gene>
<dbReference type="AlphaFoldDB" id="A0A0V1IRY9"/>
<comment type="caution">
    <text evidence="2">The sequence shown here is derived from an EMBL/GenBank/DDBJ whole genome shotgun (WGS) entry which is preliminary data.</text>
</comment>
<sequence length="32" mass="3713">MRNNGELDYGDKSEKHGKGTKTLYDLEYGKKH</sequence>